<evidence type="ECO:0000313" key="4">
    <source>
        <dbReference type="Proteomes" id="UP001221142"/>
    </source>
</evidence>
<evidence type="ECO:0000256" key="2">
    <source>
        <dbReference type="SAM" id="SignalP"/>
    </source>
</evidence>
<keyword evidence="4" id="KW-1185">Reference proteome</keyword>
<gene>
    <name evidence="3" type="ORF">FB45DRAFT_898809</name>
</gene>
<reference evidence="3" key="1">
    <citation type="submission" date="2023-03" db="EMBL/GenBank/DDBJ databases">
        <title>Massive genome expansion in bonnet fungi (Mycena s.s.) driven by repeated elements and novel gene families across ecological guilds.</title>
        <authorList>
            <consortium name="Lawrence Berkeley National Laboratory"/>
            <person name="Harder C.B."/>
            <person name="Miyauchi S."/>
            <person name="Viragh M."/>
            <person name="Kuo A."/>
            <person name="Thoen E."/>
            <person name="Andreopoulos B."/>
            <person name="Lu D."/>
            <person name="Skrede I."/>
            <person name="Drula E."/>
            <person name="Henrissat B."/>
            <person name="Morin E."/>
            <person name="Kohler A."/>
            <person name="Barry K."/>
            <person name="LaButti K."/>
            <person name="Morin E."/>
            <person name="Salamov A."/>
            <person name="Lipzen A."/>
            <person name="Mereny Z."/>
            <person name="Hegedus B."/>
            <person name="Baldrian P."/>
            <person name="Stursova M."/>
            <person name="Weitz H."/>
            <person name="Taylor A."/>
            <person name="Grigoriev I.V."/>
            <person name="Nagy L.G."/>
            <person name="Martin F."/>
            <person name="Kauserud H."/>
        </authorList>
    </citation>
    <scope>NUCLEOTIDE SEQUENCE</scope>
    <source>
        <strain evidence="3">9284</strain>
    </source>
</reference>
<dbReference type="EMBL" id="JARKIF010000003">
    <property type="protein sequence ID" value="KAJ7644844.1"/>
    <property type="molecule type" value="Genomic_DNA"/>
</dbReference>
<feature type="chain" id="PRO_5042050119" evidence="2">
    <location>
        <begin position="17"/>
        <end position="257"/>
    </location>
</feature>
<organism evidence="3 4">
    <name type="scientific">Roridomyces roridus</name>
    <dbReference type="NCBI Taxonomy" id="1738132"/>
    <lineage>
        <taxon>Eukaryota</taxon>
        <taxon>Fungi</taxon>
        <taxon>Dikarya</taxon>
        <taxon>Basidiomycota</taxon>
        <taxon>Agaricomycotina</taxon>
        <taxon>Agaricomycetes</taxon>
        <taxon>Agaricomycetidae</taxon>
        <taxon>Agaricales</taxon>
        <taxon>Marasmiineae</taxon>
        <taxon>Mycenaceae</taxon>
        <taxon>Roridomyces</taxon>
    </lineage>
</organism>
<accession>A0AAD7CCA0</accession>
<protein>
    <submittedName>
        <fullName evidence="3">Uncharacterized protein</fullName>
    </submittedName>
</protein>
<feature type="signal peptide" evidence="2">
    <location>
        <begin position="1"/>
        <end position="16"/>
    </location>
</feature>
<comment type="caution">
    <text evidence="3">The sequence shown here is derived from an EMBL/GenBank/DDBJ whole genome shotgun (WGS) entry which is preliminary data.</text>
</comment>
<evidence type="ECO:0000313" key="3">
    <source>
        <dbReference type="EMBL" id="KAJ7644844.1"/>
    </source>
</evidence>
<dbReference type="AlphaFoldDB" id="A0AAD7CCA0"/>
<evidence type="ECO:0000256" key="1">
    <source>
        <dbReference type="SAM" id="MobiDB-lite"/>
    </source>
</evidence>
<feature type="compositionally biased region" description="Acidic residues" evidence="1">
    <location>
        <begin position="219"/>
        <end position="240"/>
    </location>
</feature>
<sequence length="257" mass="28834">MSTVTNLLLQLTLTACQDYHWVDDLRTKLFPGRAPAHVTLFPAFTIRASHFSAMLRRLDAVARAPWTNPFVLESFGMRDTDNWVAICLRDQEYPRRDRLKNIVEDIKRMCVFTSLRDVCAAVNECHDRIPGKATDEPHLSVYRGPPKPADIPYFGRVMSTAELSHKVGTLVDEYSENVGRRLSVKVTGCELLQRGRVIAAFPFDSQFEEVEEHGPTGSESEEDDAESEDGASEVNTEEDSGMVCGRSCRDTLAYGSK</sequence>
<dbReference type="Proteomes" id="UP001221142">
    <property type="component" value="Unassembled WGS sequence"/>
</dbReference>
<feature type="region of interest" description="Disordered" evidence="1">
    <location>
        <begin position="208"/>
        <end position="243"/>
    </location>
</feature>
<keyword evidence="2" id="KW-0732">Signal</keyword>
<proteinExistence type="predicted"/>
<name>A0AAD7CCA0_9AGAR</name>